<dbReference type="InterPro" id="IPR023054">
    <property type="entry name" value="Sporulation_regulator_WhiA_C"/>
</dbReference>
<dbReference type="PANTHER" id="PTHR37307">
    <property type="entry name" value="CELL DIVISION PROTEIN WHIA-RELATED"/>
    <property type="match status" value="1"/>
</dbReference>
<reference evidence="8 9" key="1">
    <citation type="submission" date="2010-08" db="EMBL/GenBank/DDBJ databases">
        <authorList>
            <person name="Durkin A.S."/>
            <person name="Madupu R."/>
            <person name="Torralba M."/>
            <person name="Gillis M."/>
            <person name="Methe B."/>
            <person name="Sutton G."/>
            <person name="Nelson K.E."/>
        </authorList>
    </citation>
    <scope>NUCLEOTIDE SEQUENCE [LARGE SCALE GENOMIC DNA]</scope>
    <source>
        <strain evidence="8 9">PB189-T1-4</strain>
    </source>
</reference>
<keyword evidence="1 4" id="KW-0132">Cell division</keyword>
<evidence type="ECO:0000259" key="6">
    <source>
        <dbReference type="Pfam" id="PF10298"/>
    </source>
</evidence>
<dbReference type="NCBIfam" id="TIGR00647">
    <property type="entry name" value="DNA_bind_WhiA"/>
    <property type="match status" value="1"/>
</dbReference>
<evidence type="ECO:0000256" key="1">
    <source>
        <dbReference type="ARBA" id="ARBA00022618"/>
    </source>
</evidence>
<proteinExistence type="inferred from homology"/>
<gene>
    <name evidence="4" type="primary">whiA</name>
    <name evidence="8" type="ORF">HMPREF9248_0716</name>
</gene>
<comment type="similarity">
    <text evidence="4">Belongs to the WhiA family.</text>
</comment>
<sequence length="347" mass="37867">MSFTASVKDELSRITPGCPSCEYALLSGIIRICGSLSLEQVTTHQATGVGESGGIAADGAVGDSTGDSASRGMGGARTLAPSLIISTETGVIARLVINLSHKLFNMETYLTVRHSNLHKTRNYMIQIPTQPRMDSYLSKLQILTATGALHRDVPWALLTHTCCKQAFLRGCFMAGGFIADPRTTSHLEIATTSLAFAQGIVQLAAKVGITFKLNQRKTSIALYIKSFDSMVRFLNFLGVHTIARAFEGVRKFKHVKNDVNRRVNAELANQARSSASALEQIEVIKRVQAMYTPDELTGALVQFCTARLQHPDVSLAELGEYVVPRASKSAMYHRLCRLQELARTSHP</sequence>
<evidence type="ECO:0000259" key="5">
    <source>
        <dbReference type="Pfam" id="PF02650"/>
    </source>
</evidence>
<dbReference type="InterPro" id="IPR018478">
    <property type="entry name" value="Sporu_reg_WhiA_N_dom"/>
</dbReference>
<evidence type="ECO:0000259" key="7">
    <source>
        <dbReference type="Pfam" id="PF14527"/>
    </source>
</evidence>
<comment type="caution">
    <text evidence="8">The sequence shown here is derived from an EMBL/GenBank/DDBJ whole genome shotgun (WGS) entry which is preliminary data.</text>
</comment>
<dbReference type="InterPro" id="IPR003802">
    <property type="entry name" value="Sporulation_regulator_WhiA"/>
</dbReference>
<name>A0ABP2IX05_9ACTN</name>
<evidence type="ECO:0000256" key="2">
    <source>
        <dbReference type="ARBA" id="ARBA00023125"/>
    </source>
</evidence>
<dbReference type="RefSeq" id="WP_006304744.1">
    <property type="nucleotide sequence ID" value="NZ_AEDQ01000033.1"/>
</dbReference>
<evidence type="ECO:0000256" key="3">
    <source>
        <dbReference type="ARBA" id="ARBA00023306"/>
    </source>
</evidence>
<dbReference type="Pfam" id="PF14527">
    <property type="entry name" value="LAGLIDADG_WhiA"/>
    <property type="match status" value="1"/>
</dbReference>
<keyword evidence="3 4" id="KW-0131">Cell cycle</keyword>
<dbReference type="SUPFAM" id="SSF55608">
    <property type="entry name" value="Homing endonucleases"/>
    <property type="match status" value="1"/>
</dbReference>
<dbReference type="PANTHER" id="PTHR37307:SF1">
    <property type="entry name" value="CELL DIVISION PROTEIN WHIA-RELATED"/>
    <property type="match status" value="1"/>
</dbReference>
<dbReference type="Pfam" id="PF02650">
    <property type="entry name" value="HTH_WhiA"/>
    <property type="match status" value="1"/>
</dbReference>
<keyword evidence="9" id="KW-1185">Reference proteome</keyword>
<feature type="domain" description="Sporulation transcription regulator WhiA N-terminal" evidence="6">
    <location>
        <begin position="83"/>
        <end position="143"/>
    </location>
</feature>
<feature type="domain" description="WhiA LAGLIDADG-like" evidence="7">
    <location>
        <begin position="165"/>
        <end position="256"/>
    </location>
</feature>
<dbReference type="EMBL" id="AEDQ01000033">
    <property type="protein sequence ID" value="EFL43612.1"/>
    <property type="molecule type" value="Genomic_DNA"/>
</dbReference>
<dbReference type="Gene3D" id="3.10.28.10">
    <property type="entry name" value="Homing endonucleases"/>
    <property type="match status" value="2"/>
</dbReference>
<keyword evidence="2 4" id="KW-0238">DNA-binding</keyword>
<feature type="domain" description="Sporulation regulator WhiA C-terminal" evidence="5">
    <location>
        <begin position="259"/>
        <end position="342"/>
    </location>
</feature>
<comment type="function">
    <text evidence="4">Involved in cell division and chromosome segregation.</text>
</comment>
<dbReference type="HAMAP" id="MF_01420">
    <property type="entry name" value="HTH_type_WhiA"/>
    <property type="match status" value="1"/>
</dbReference>
<evidence type="ECO:0000256" key="4">
    <source>
        <dbReference type="HAMAP-Rule" id="MF_01420"/>
    </source>
</evidence>
<dbReference type="InterPro" id="IPR027434">
    <property type="entry name" value="Homing_endonucl"/>
</dbReference>
<dbReference type="InterPro" id="IPR039518">
    <property type="entry name" value="WhiA_LAGLIDADG_dom"/>
</dbReference>
<accession>A0ABP2IX05</accession>
<evidence type="ECO:0000313" key="8">
    <source>
        <dbReference type="EMBL" id="EFL43612.1"/>
    </source>
</evidence>
<organism evidence="8 9">
    <name type="scientific">Fannyhessea vaginae PB189-T1-4</name>
    <dbReference type="NCBI Taxonomy" id="866774"/>
    <lineage>
        <taxon>Bacteria</taxon>
        <taxon>Bacillati</taxon>
        <taxon>Actinomycetota</taxon>
        <taxon>Coriobacteriia</taxon>
        <taxon>Coriobacteriales</taxon>
        <taxon>Atopobiaceae</taxon>
        <taxon>Fannyhessea</taxon>
    </lineage>
</organism>
<dbReference type="Pfam" id="PF10298">
    <property type="entry name" value="WhiA_N"/>
    <property type="match status" value="1"/>
</dbReference>
<dbReference type="Proteomes" id="UP000004431">
    <property type="component" value="Unassembled WGS sequence"/>
</dbReference>
<protein>
    <recommendedName>
        <fullName evidence="4">Probable cell division protein WhiA</fullName>
    </recommendedName>
</protein>
<evidence type="ECO:0000313" key="9">
    <source>
        <dbReference type="Proteomes" id="UP000004431"/>
    </source>
</evidence>